<dbReference type="EMBL" id="JBHSCL010000004">
    <property type="protein sequence ID" value="MFC4220334.1"/>
    <property type="molecule type" value="Genomic_DNA"/>
</dbReference>
<comment type="caution">
    <text evidence="1">The sequence shown here is derived from an EMBL/GenBank/DDBJ whole genome shotgun (WGS) entry which is preliminary data.</text>
</comment>
<dbReference type="RefSeq" id="WP_379763807.1">
    <property type="nucleotide sequence ID" value="NZ_JBHSCL010000004.1"/>
</dbReference>
<dbReference type="Proteomes" id="UP001595841">
    <property type="component" value="Unassembled WGS sequence"/>
</dbReference>
<evidence type="ECO:0000313" key="2">
    <source>
        <dbReference type="Proteomes" id="UP001595841"/>
    </source>
</evidence>
<accession>A0ABV8PJG7</accession>
<reference evidence="2" key="1">
    <citation type="journal article" date="2019" name="Int. J. Syst. Evol. Microbiol.">
        <title>The Global Catalogue of Microorganisms (GCM) 10K type strain sequencing project: providing services to taxonomists for standard genome sequencing and annotation.</title>
        <authorList>
            <consortium name="The Broad Institute Genomics Platform"/>
            <consortium name="The Broad Institute Genome Sequencing Center for Infectious Disease"/>
            <person name="Wu L."/>
            <person name="Ma J."/>
        </authorList>
    </citation>
    <scope>NUCLEOTIDE SEQUENCE [LARGE SCALE GENOMIC DNA]</scope>
    <source>
        <strain evidence="2">CGMCC 1.15774</strain>
    </source>
</reference>
<gene>
    <name evidence="1" type="ORF">ACFOWS_09320</name>
</gene>
<protein>
    <submittedName>
        <fullName evidence="1">Uncharacterized protein</fullName>
    </submittedName>
</protein>
<keyword evidence="2" id="KW-1185">Reference proteome</keyword>
<name>A0ABV8PJG7_9FLAO</name>
<sequence>MKRFVGLLVILTLMLVKVSAFHIYSHQDCDSDTIENCNDCYLALVSQASDFEAPEDIQVVEILDFTDNGQQLSIVEQFNGQSCNLFYFSRPPPHHKA</sequence>
<proteinExistence type="predicted"/>
<evidence type="ECO:0000313" key="1">
    <source>
        <dbReference type="EMBL" id="MFC4220334.1"/>
    </source>
</evidence>
<organism evidence="1 2">
    <name type="scientific">Flagellimonas marina</name>
    <dbReference type="NCBI Taxonomy" id="1775168"/>
    <lineage>
        <taxon>Bacteria</taxon>
        <taxon>Pseudomonadati</taxon>
        <taxon>Bacteroidota</taxon>
        <taxon>Flavobacteriia</taxon>
        <taxon>Flavobacteriales</taxon>
        <taxon>Flavobacteriaceae</taxon>
        <taxon>Flagellimonas</taxon>
    </lineage>
</organism>